<name>A0A9D5ASX0_PEA</name>
<keyword evidence="3" id="KW-1185">Reference proteome</keyword>
<comment type="caution">
    <text evidence="2">The sequence shown here is derived from an EMBL/GenBank/DDBJ whole genome shotgun (WGS) entry which is preliminary data.</text>
</comment>
<feature type="region of interest" description="Disordered" evidence="1">
    <location>
        <begin position="193"/>
        <end position="250"/>
    </location>
</feature>
<dbReference type="Gramene" id="Psat04G0231700-T1">
    <property type="protein sequence ID" value="KAI5417654.1"/>
    <property type="gene ID" value="KIW84_042317"/>
</dbReference>
<gene>
    <name evidence="2" type="ORF">KIW84_042317</name>
</gene>
<evidence type="ECO:0000256" key="1">
    <source>
        <dbReference type="SAM" id="MobiDB-lite"/>
    </source>
</evidence>
<evidence type="ECO:0000313" key="2">
    <source>
        <dbReference type="EMBL" id="KAI5417654.1"/>
    </source>
</evidence>
<evidence type="ECO:0000313" key="3">
    <source>
        <dbReference type="Proteomes" id="UP001058974"/>
    </source>
</evidence>
<dbReference type="Proteomes" id="UP001058974">
    <property type="component" value="Chromosome 4"/>
</dbReference>
<accession>A0A9D5ASX0</accession>
<organism evidence="2 3">
    <name type="scientific">Pisum sativum</name>
    <name type="common">Garden pea</name>
    <name type="synonym">Lathyrus oleraceus</name>
    <dbReference type="NCBI Taxonomy" id="3888"/>
    <lineage>
        <taxon>Eukaryota</taxon>
        <taxon>Viridiplantae</taxon>
        <taxon>Streptophyta</taxon>
        <taxon>Embryophyta</taxon>
        <taxon>Tracheophyta</taxon>
        <taxon>Spermatophyta</taxon>
        <taxon>Magnoliopsida</taxon>
        <taxon>eudicotyledons</taxon>
        <taxon>Gunneridae</taxon>
        <taxon>Pentapetalae</taxon>
        <taxon>rosids</taxon>
        <taxon>fabids</taxon>
        <taxon>Fabales</taxon>
        <taxon>Fabaceae</taxon>
        <taxon>Papilionoideae</taxon>
        <taxon>50 kb inversion clade</taxon>
        <taxon>NPAAA clade</taxon>
        <taxon>Hologalegina</taxon>
        <taxon>IRL clade</taxon>
        <taxon>Fabeae</taxon>
        <taxon>Lathyrus</taxon>
    </lineage>
</organism>
<proteinExistence type="predicted"/>
<feature type="compositionally biased region" description="Basic residues" evidence="1">
    <location>
        <begin position="235"/>
        <end position="244"/>
    </location>
</feature>
<dbReference type="AlphaFoldDB" id="A0A9D5ASX0"/>
<protein>
    <submittedName>
        <fullName evidence="2">Uncharacterized protein</fullName>
    </submittedName>
</protein>
<reference evidence="2 3" key="1">
    <citation type="journal article" date="2022" name="Nat. Genet.">
        <title>Improved pea reference genome and pan-genome highlight genomic features and evolutionary characteristics.</title>
        <authorList>
            <person name="Yang T."/>
            <person name="Liu R."/>
            <person name="Luo Y."/>
            <person name="Hu S."/>
            <person name="Wang D."/>
            <person name="Wang C."/>
            <person name="Pandey M.K."/>
            <person name="Ge S."/>
            <person name="Xu Q."/>
            <person name="Li N."/>
            <person name="Li G."/>
            <person name="Huang Y."/>
            <person name="Saxena R.K."/>
            <person name="Ji Y."/>
            <person name="Li M."/>
            <person name="Yan X."/>
            <person name="He Y."/>
            <person name="Liu Y."/>
            <person name="Wang X."/>
            <person name="Xiang C."/>
            <person name="Varshney R.K."/>
            <person name="Ding H."/>
            <person name="Gao S."/>
            <person name="Zong X."/>
        </authorList>
    </citation>
    <scope>NUCLEOTIDE SEQUENCE [LARGE SCALE GENOMIC DNA]</scope>
    <source>
        <strain evidence="2 3">cv. Zhongwan 6</strain>
    </source>
</reference>
<dbReference type="EMBL" id="JAMSHJ010000004">
    <property type="protein sequence ID" value="KAI5417654.1"/>
    <property type="molecule type" value="Genomic_DNA"/>
</dbReference>
<sequence length="282" mass="31231">MRLELVVNALNSVSRKVETQPELKVGDGPAIVRAMALNVRMLASYDQAACSLPFNYVKTQIQKMQPDAEISTLALLTVLSKPSKQEDPSNFTPDSLSIVFLCDWSIAACRIHKDTYLAEIAASKVIEIKPGHCGNYVLMSNVYGVSLCSWPGCPPNTADKFAGLQLANIWATSFGIPLHSLFEAKGIAVRHTSPSSSLRMRDEKHNSKQNKKLNKQKQDSTCSDGKTLNDESIKSKVKKKKKSKSAKENQKVLRLNADADVKDAIEEETIDETAERQFVIEY</sequence>